<reference evidence="7 8" key="1">
    <citation type="submission" date="2020-01" db="EMBL/GenBank/DDBJ databases">
        <title>Ponticoccus aerotolerans gen. nov., sp. nov., an anaerobic bacterium and proposal of Ponticoccusceae fam. nov., Ponticoccusles ord. nov. and Ponticoccuse classis nov. in the phylum Kiritimatiellaeota.</title>
        <authorList>
            <person name="Zhou L.Y."/>
            <person name="Du Z.J."/>
        </authorList>
    </citation>
    <scope>NUCLEOTIDE SEQUENCE [LARGE SCALE GENOMIC DNA]</scope>
    <source>
        <strain evidence="7 8">S-5007</strain>
    </source>
</reference>
<dbReference type="HAMAP" id="MF_01345_B">
    <property type="entry name" value="Ribosomal_uS17_B"/>
    <property type="match status" value="1"/>
</dbReference>
<evidence type="ECO:0000256" key="5">
    <source>
        <dbReference type="ARBA" id="ARBA00023274"/>
    </source>
</evidence>
<evidence type="ECO:0000256" key="4">
    <source>
        <dbReference type="ARBA" id="ARBA00022980"/>
    </source>
</evidence>
<dbReference type="GO" id="GO:0022627">
    <property type="term" value="C:cytosolic small ribosomal subunit"/>
    <property type="evidence" value="ECO:0007669"/>
    <property type="project" value="UniProtKB-UniRule"/>
</dbReference>
<dbReference type="KEGG" id="taer:GT409_01850"/>
<dbReference type="InterPro" id="IPR019984">
    <property type="entry name" value="Ribosomal_uS17_bact/chlr"/>
</dbReference>
<name>A0A6P1M9H7_9BACT</name>
<keyword evidence="5 6" id="KW-0687">Ribonucleoprotein</keyword>
<dbReference type="SUPFAM" id="SSF50249">
    <property type="entry name" value="Nucleic acid-binding proteins"/>
    <property type="match status" value="1"/>
</dbReference>
<dbReference type="CDD" id="cd00364">
    <property type="entry name" value="Ribosomal_uS17"/>
    <property type="match status" value="1"/>
</dbReference>
<protein>
    <recommendedName>
        <fullName evidence="6">Small ribosomal subunit protein uS17</fullName>
    </recommendedName>
</protein>
<comment type="function">
    <text evidence="6">One of the primary rRNA binding proteins, it binds specifically to the 5'-end of 16S ribosomal RNA.</text>
</comment>
<proteinExistence type="inferred from homology"/>
<dbReference type="Gene3D" id="2.40.50.140">
    <property type="entry name" value="Nucleic acid-binding proteins"/>
    <property type="match status" value="1"/>
</dbReference>
<keyword evidence="2 6" id="KW-0699">rRNA-binding</keyword>
<dbReference type="GO" id="GO:0019843">
    <property type="term" value="F:rRNA binding"/>
    <property type="evidence" value="ECO:0007669"/>
    <property type="project" value="UniProtKB-UniRule"/>
</dbReference>
<dbReference type="Pfam" id="PF00366">
    <property type="entry name" value="Ribosomal_S17"/>
    <property type="match status" value="1"/>
</dbReference>
<gene>
    <name evidence="6 7" type="primary">rpsQ</name>
    <name evidence="7" type="ORF">GT409_01850</name>
</gene>
<dbReference type="GO" id="GO:0006412">
    <property type="term" value="P:translation"/>
    <property type="evidence" value="ECO:0007669"/>
    <property type="project" value="UniProtKB-UniRule"/>
</dbReference>
<dbReference type="NCBIfam" id="NF004123">
    <property type="entry name" value="PRK05610.1"/>
    <property type="match status" value="1"/>
</dbReference>
<dbReference type="PANTHER" id="PTHR10744">
    <property type="entry name" value="40S RIBOSOMAL PROTEIN S11 FAMILY MEMBER"/>
    <property type="match status" value="1"/>
</dbReference>
<evidence type="ECO:0000313" key="8">
    <source>
        <dbReference type="Proteomes" id="UP000464954"/>
    </source>
</evidence>
<dbReference type="InterPro" id="IPR000266">
    <property type="entry name" value="Ribosomal_uS17"/>
</dbReference>
<dbReference type="Proteomes" id="UP000464954">
    <property type="component" value="Chromosome"/>
</dbReference>
<dbReference type="PANTHER" id="PTHR10744:SF1">
    <property type="entry name" value="SMALL RIBOSOMAL SUBUNIT PROTEIN US17M"/>
    <property type="match status" value="1"/>
</dbReference>
<evidence type="ECO:0000256" key="1">
    <source>
        <dbReference type="ARBA" id="ARBA00010254"/>
    </source>
</evidence>
<accession>A0A6P1M9H7</accession>
<sequence length="83" mass="9615">MDSRGHRKVREGRVCGASNNKTIAVLIERRVRHPLLGKEIKVQKKVHAHDENNEAQVGSVVRIMETRPISRLKRWRLVEILSK</sequence>
<keyword evidence="3 6" id="KW-0694">RNA-binding</keyword>
<evidence type="ECO:0000256" key="3">
    <source>
        <dbReference type="ARBA" id="ARBA00022884"/>
    </source>
</evidence>
<dbReference type="RefSeq" id="WP_160626381.1">
    <property type="nucleotide sequence ID" value="NZ_CP047593.1"/>
</dbReference>
<dbReference type="NCBIfam" id="TIGR03635">
    <property type="entry name" value="uS17_bact"/>
    <property type="match status" value="1"/>
</dbReference>
<keyword evidence="4 6" id="KW-0689">Ribosomal protein</keyword>
<dbReference type="GO" id="GO:0003735">
    <property type="term" value="F:structural constituent of ribosome"/>
    <property type="evidence" value="ECO:0007669"/>
    <property type="project" value="UniProtKB-UniRule"/>
</dbReference>
<dbReference type="InterPro" id="IPR012340">
    <property type="entry name" value="NA-bd_OB-fold"/>
</dbReference>
<evidence type="ECO:0000256" key="2">
    <source>
        <dbReference type="ARBA" id="ARBA00022730"/>
    </source>
</evidence>
<evidence type="ECO:0000313" key="7">
    <source>
        <dbReference type="EMBL" id="QHI68246.1"/>
    </source>
</evidence>
<dbReference type="EMBL" id="CP047593">
    <property type="protein sequence ID" value="QHI68246.1"/>
    <property type="molecule type" value="Genomic_DNA"/>
</dbReference>
<keyword evidence="8" id="KW-1185">Reference proteome</keyword>
<comment type="subunit">
    <text evidence="6">Part of the 30S ribosomal subunit.</text>
</comment>
<dbReference type="AlphaFoldDB" id="A0A6P1M9H7"/>
<evidence type="ECO:0000256" key="6">
    <source>
        <dbReference type="HAMAP-Rule" id="MF_01345"/>
    </source>
</evidence>
<dbReference type="PRINTS" id="PR00973">
    <property type="entry name" value="RIBOSOMALS17"/>
</dbReference>
<comment type="similarity">
    <text evidence="1 6">Belongs to the universal ribosomal protein uS17 family.</text>
</comment>
<organism evidence="7 8">
    <name type="scientific">Tichowtungia aerotolerans</name>
    <dbReference type="NCBI Taxonomy" id="2697043"/>
    <lineage>
        <taxon>Bacteria</taxon>
        <taxon>Pseudomonadati</taxon>
        <taxon>Kiritimatiellota</taxon>
        <taxon>Tichowtungiia</taxon>
        <taxon>Tichowtungiales</taxon>
        <taxon>Tichowtungiaceae</taxon>
        <taxon>Tichowtungia</taxon>
    </lineage>
</organism>